<sequence length="773" mass="88120">MSRFSKVSIQIPENIQVLLPQGLLDKEMIPVLGMSLLALIVATAVIGSVFNARCKTVLMFCWNCFVKPFMPSSVRRSRSAAQQQALEAFYETQAKIYDTTRSTLLKGREDSLKLAISHLSKTKNLVWVDVGGGTGFNIEQMDSIFPLMKHFKAIYIVDLSPSLLTVAKERFDAMGLTNVHCLLADACTFTIPYSSADLITFSYSLSMIPTFHSAIDHAALLLHKEGLICCVDFGVQSEVTTIGRVNTVGGMSGRHIPWILRTFWRTWFEADRVFLDPARRDYLEYRFGTVKSLNLYNRTLGDIPYYIWLGCDKDRSPSLLYRVNALATESPYLAPQDVPKGELEELKTSKGHEAAIQNESRNLPYPSMYYQRDIYRVYYDEQRPEYNQFNNQYIYAFTWEDPREDDSILHFTKEDSILAITSAGDNILSYASLPNAPSRIHCVDLNPCQGHLLELKLAAIKSLTREETWKMFGLGKIENFNELLIKKMAPHMSSNAFQYWFNLGPKTFGTNGRGLYYTGFSKWALRLARYVFKLTGTSGYVDELCKATTMEQQRKIWKTKLRPKLLNPVISKLLIGNPIFLWKALGVPANQASMMGSSVIKYLEDTLDPVVDRYMISNENYFYYLCLQGKYSKNNCPDYLTKEAHDRFNSKDSPLDNIRIHTDFLNDVFGRLTKKSLTIAIIMDHMDWFAEEGTDADDEISALYQSLAPGGRVLLRSASKCPWYIRNFEKFGFKCEAAAVRESGTAIDRVNMYSSTWVCHKAGKKRNMSTLEL</sequence>
<reference evidence="3 4" key="1">
    <citation type="submission" date="2018-12" db="EMBL/GenBank/DDBJ databases">
        <authorList>
            <person name="Tiukova I."/>
            <person name="Dainat J."/>
        </authorList>
    </citation>
    <scope>NUCLEOTIDE SEQUENCE [LARGE SCALE GENOMIC DNA]</scope>
</reference>
<organism evidence="3 4">
    <name type="scientific">Brettanomyces naardenensis</name>
    <name type="common">Yeast</name>
    <dbReference type="NCBI Taxonomy" id="13370"/>
    <lineage>
        <taxon>Eukaryota</taxon>
        <taxon>Fungi</taxon>
        <taxon>Dikarya</taxon>
        <taxon>Ascomycota</taxon>
        <taxon>Saccharomycotina</taxon>
        <taxon>Pichiomycetes</taxon>
        <taxon>Pichiales</taxon>
        <taxon>Pichiaceae</taxon>
        <taxon>Brettanomyces</taxon>
    </lineage>
</organism>
<dbReference type="OrthoDB" id="10253390at2759"/>
<keyword evidence="4" id="KW-1185">Reference proteome</keyword>
<dbReference type="InterPro" id="IPR029063">
    <property type="entry name" value="SAM-dependent_MTases_sf"/>
</dbReference>
<dbReference type="InterPro" id="IPR021829">
    <property type="entry name" value="DUF3419"/>
</dbReference>
<dbReference type="PANTHER" id="PTHR47473">
    <property type="entry name" value="BTA1P"/>
    <property type="match status" value="1"/>
</dbReference>
<proteinExistence type="predicted"/>
<feature type="transmembrane region" description="Helical" evidence="1">
    <location>
        <begin position="29"/>
        <end position="50"/>
    </location>
</feature>
<dbReference type="Gene3D" id="3.40.50.150">
    <property type="entry name" value="Vaccinia Virus protein VP39"/>
    <property type="match status" value="1"/>
</dbReference>
<keyword evidence="1" id="KW-0472">Membrane</keyword>
<gene>
    <name evidence="3" type="ORF">BRENAR_LOCUS4320</name>
</gene>
<dbReference type="STRING" id="13370.A0A448YRR9"/>
<keyword evidence="1" id="KW-0812">Transmembrane</keyword>
<dbReference type="Pfam" id="PF11899">
    <property type="entry name" value="DUF3419"/>
    <property type="match status" value="1"/>
</dbReference>
<dbReference type="Pfam" id="PF08241">
    <property type="entry name" value="Methyltransf_11"/>
    <property type="match status" value="1"/>
</dbReference>
<dbReference type="SUPFAM" id="SSF53335">
    <property type="entry name" value="S-adenosyl-L-methionine-dependent methyltransferases"/>
    <property type="match status" value="1"/>
</dbReference>
<accession>A0A448YRR9</accession>
<dbReference type="EMBL" id="CAACVR010000045">
    <property type="protein sequence ID" value="VEU23590.1"/>
    <property type="molecule type" value="Genomic_DNA"/>
</dbReference>
<dbReference type="Proteomes" id="UP000290900">
    <property type="component" value="Unassembled WGS sequence"/>
</dbReference>
<keyword evidence="1" id="KW-1133">Transmembrane helix</keyword>
<dbReference type="InterPro" id="IPR013216">
    <property type="entry name" value="Methyltransf_11"/>
</dbReference>
<dbReference type="AlphaFoldDB" id="A0A448YRR9"/>
<evidence type="ECO:0000256" key="1">
    <source>
        <dbReference type="SAM" id="Phobius"/>
    </source>
</evidence>
<dbReference type="CDD" id="cd02440">
    <property type="entry name" value="AdoMet_MTases"/>
    <property type="match status" value="1"/>
</dbReference>
<feature type="domain" description="Methyltransferase type 11" evidence="2">
    <location>
        <begin position="128"/>
        <end position="230"/>
    </location>
</feature>
<dbReference type="PANTHER" id="PTHR47473:SF1">
    <property type="entry name" value="METHYLTRANSFERASE DOMAIN-CONTAINING PROTEIN"/>
    <property type="match status" value="1"/>
</dbReference>
<dbReference type="InParanoid" id="A0A448YRR9"/>
<evidence type="ECO:0000259" key="2">
    <source>
        <dbReference type="Pfam" id="PF08241"/>
    </source>
</evidence>
<evidence type="ECO:0000313" key="3">
    <source>
        <dbReference type="EMBL" id="VEU23590.1"/>
    </source>
</evidence>
<name>A0A448YRR9_BRENA</name>
<dbReference type="GO" id="GO:0008757">
    <property type="term" value="F:S-adenosylmethionine-dependent methyltransferase activity"/>
    <property type="evidence" value="ECO:0007669"/>
    <property type="project" value="InterPro"/>
</dbReference>
<protein>
    <submittedName>
        <fullName evidence="3">DEKNAAC104616</fullName>
    </submittedName>
</protein>
<evidence type="ECO:0000313" key="4">
    <source>
        <dbReference type="Proteomes" id="UP000290900"/>
    </source>
</evidence>